<name>A0A7W8L9R0_9BURK</name>
<dbReference type="RefSeq" id="WP_184227266.1">
    <property type="nucleotide sequence ID" value="NZ_JACHDE010000009.1"/>
</dbReference>
<sequence length="55" mass="5916">MDKQEFLLHAKPQVNKRDAPQTTGDSPIVAAMLRYAGVIVVALGAIALMVQHLST</sequence>
<dbReference type="EMBL" id="JACHDE010000009">
    <property type="protein sequence ID" value="MBB5402633.1"/>
    <property type="molecule type" value="Genomic_DNA"/>
</dbReference>
<keyword evidence="1" id="KW-1133">Transmembrane helix</keyword>
<dbReference type="AlphaFoldDB" id="A0A7W8L9R0"/>
<organism evidence="2 3">
    <name type="scientific">Paraburkholderia youngii</name>
    <dbReference type="NCBI Taxonomy" id="2782701"/>
    <lineage>
        <taxon>Bacteria</taxon>
        <taxon>Pseudomonadati</taxon>
        <taxon>Pseudomonadota</taxon>
        <taxon>Betaproteobacteria</taxon>
        <taxon>Burkholderiales</taxon>
        <taxon>Burkholderiaceae</taxon>
        <taxon>Paraburkholderia</taxon>
    </lineage>
</organism>
<evidence type="ECO:0000313" key="3">
    <source>
        <dbReference type="Proteomes" id="UP000592820"/>
    </source>
</evidence>
<evidence type="ECO:0000256" key="1">
    <source>
        <dbReference type="SAM" id="Phobius"/>
    </source>
</evidence>
<evidence type="ECO:0000313" key="2">
    <source>
        <dbReference type="EMBL" id="MBB5402633.1"/>
    </source>
</evidence>
<protein>
    <submittedName>
        <fullName evidence="2">Uncharacterized protein</fullName>
    </submittedName>
</protein>
<proteinExistence type="predicted"/>
<gene>
    <name evidence="2" type="ORF">HDG41_004719</name>
</gene>
<dbReference type="Proteomes" id="UP000592820">
    <property type="component" value="Unassembled WGS sequence"/>
</dbReference>
<feature type="transmembrane region" description="Helical" evidence="1">
    <location>
        <begin position="28"/>
        <end position="50"/>
    </location>
</feature>
<comment type="caution">
    <text evidence="2">The sequence shown here is derived from an EMBL/GenBank/DDBJ whole genome shotgun (WGS) entry which is preliminary data.</text>
</comment>
<keyword evidence="1" id="KW-0812">Transmembrane</keyword>
<reference evidence="2 3" key="1">
    <citation type="submission" date="2020-08" db="EMBL/GenBank/DDBJ databases">
        <title>Genomic Encyclopedia of Type Strains, Phase IV (KMG-V): Genome sequencing to study the core and pangenomes of soil and plant-associated prokaryotes.</title>
        <authorList>
            <person name="Whitman W."/>
        </authorList>
    </citation>
    <scope>NUCLEOTIDE SEQUENCE [LARGE SCALE GENOMIC DNA]</scope>
    <source>
        <strain evidence="2 3">JPY162</strain>
    </source>
</reference>
<accession>A0A7W8L9R0</accession>
<keyword evidence="1" id="KW-0472">Membrane</keyword>